<gene>
    <name evidence="8" type="ORF">NHX12_029710</name>
</gene>
<keyword evidence="9" id="KW-1185">Reference proteome</keyword>
<evidence type="ECO:0000259" key="7">
    <source>
        <dbReference type="Pfam" id="PF25752"/>
    </source>
</evidence>
<keyword evidence="4" id="KW-0970">Cilium biogenesis/degradation</keyword>
<dbReference type="InterPro" id="IPR057724">
    <property type="entry name" value="TCTN1-3_N"/>
</dbReference>
<dbReference type="PANTHER" id="PTHR14611">
    <property type="entry name" value="TECTONIC FAMILY MEMBER"/>
    <property type="match status" value="1"/>
</dbReference>
<dbReference type="Pfam" id="PF07773">
    <property type="entry name" value="TCTN_DUF1619"/>
    <property type="match status" value="2"/>
</dbReference>
<dbReference type="PANTHER" id="PTHR14611:SF1">
    <property type="entry name" value="TECTONIC-1"/>
    <property type="match status" value="1"/>
</dbReference>
<dbReference type="InterPro" id="IPR011677">
    <property type="entry name" value="TCTN1-3_dom"/>
</dbReference>
<proteinExistence type="inferred from homology"/>
<evidence type="ECO:0000313" key="9">
    <source>
        <dbReference type="Proteomes" id="UP001148018"/>
    </source>
</evidence>
<sequence>RNVCDLNCCCDPQCGEEEAALFTSCSVGSVRQVADCGNEQLCHRDVALYSLANTAEGFSVRDSSIQKYVNADIFCIQSQNYVESLSYRLPALPTDGNFDSLSQEFSGFSFNLKSSDRPRSASPGYQYGDIIETAGTNGERRILQLPGAAVNTNCLDTNPVGFLKQQISRCTISMVVDRDCTSLQALNMNTYTGVQMISIVPMVVMSATLKSLEGTLSPVELSPASNLQPALLKPTLCLNVVHQVAIVVKHNPAGEIVNVSANVVLGPVQGTTLSLEQEFRITFVQEEGSNERTFKRRIVRSTNPEGTLSIYQSGKNQDCLRGTQERSPVLFGRGMVSGCTFNLEEGANCSLVSNLLLDVLRGSEDMQYVAAFGTPTLDNVLDWVPLETIFTPGGAQSCTIPLSRHLEIKWTKYGSLENPQAQIVSFKELIQTNSSDMALLFGGSTAVTSSVNFVSVSASAERGFQAPPTIDAKLPSEFFFPFT</sequence>
<evidence type="ECO:0000256" key="3">
    <source>
        <dbReference type="ARBA" id="ARBA00022729"/>
    </source>
</evidence>
<dbReference type="OrthoDB" id="2104337at2759"/>
<evidence type="ECO:0000256" key="5">
    <source>
        <dbReference type="ARBA" id="ARBA00023180"/>
    </source>
</evidence>
<evidence type="ECO:0000256" key="1">
    <source>
        <dbReference type="ARBA" id="ARBA00007633"/>
    </source>
</evidence>
<evidence type="ECO:0000256" key="4">
    <source>
        <dbReference type="ARBA" id="ARBA00022794"/>
    </source>
</evidence>
<organism evidence="8 9">
    <name type="scientific">Muraenolepis orangiensis</name>
    <name type="common">Patagonian moray cod</name>
    <dbReference type="NCBI Taxonomy" id="630683"/>
    <lineage>
        <taxon>Eukaryota</taxon>
        <taxon>Metazoa</taxon>
        <taxon>Chordata</taxon>
        <taxon>Craniata</taxon>
        <taxon>Vertebrata</taxon>
        <taxon>Euteleostomi</taxon>
        <taxon>Actinopterygii</taxon>
        <taxon>Neopterygii</taxon>
        <taxon>Teleostei</taxon>
        <taxon>Neoteleostei</taxon>
        <taxon>Acanthomorphata</taxon>
        <taxon>Zeiogadaria</taxon>
        <taxon>Gadariae</taxon>
        <taxon>Gadiformes</taxon>
        <taxon>Muraenolepidoidei</taxon>
        <taxon>Muraenolepididae</taxon>
        <taxon>Muraenolepis</taxon>
    </lineage>
</organism>
<dbReference type="Pfam" id="PF25752">
    <property type="entry name" value="DUF1619_N"/>
    <property type="match status" value="1"/>
</dbReference>
<dbReference type="Proteomes" id="UP001148018">
    <property type="component" value="Unassembled WGS sequence"/>
</dbReference>
<name>A0A9Q0E8G7_9TELE</name>
<reference evidence="8" key="1">
    <citation type="submission" date="2022-07" db="EMBL/GenBank/DDBJ databases">
        <title>Chromosome-level genome of Muraenolepis orangiensis.</title>
        <authorList>
            <person name="Kim J."/>
        </authorList>
    </citation>
    <scope>NUCLEOTIDE SEQUENCE</scope>
    <source>
        <strain evidence="8">KU_S4_2022</strain>
        <tissue evidence="8">Muscle</tissue>
    </source>
</reference>
<feature type="non-terminal residue" evidence="8">
    <location>
        <position position="483"/>
    </location>
</feature>
<dbReference type="AlphaFoldDB" id="A0A9Q0E8G7"/>
<evidence type="ECO:0000256" key="2">
    <source>
        <dbReference type="ARBA" id="ARBA00011495"/>
    </source>
</evidence>
<protein>
    <recommendedName>
        <fullName evidence="10">Tectonic family member 1</fullName>
    </recommendedName>
</protein>
<feature type="domain" description="Tectonic-1-3 N-terminal" evidence="7">
    <location>
        <begin position="3"/>
        <end position="97"/>
    </location>
</feature>
<comment type="caution">
    <text evidence="8">The sequence shown here is derived from an EMBL/GenBank/DDBJ whole genome shotgun (WGS) entry which is preliminary data.</text>
</comment>
<dbReference type="InterPro" id="IPR040354">
    <property type="entry name" value="TCTN1-3"/>
</dbReference>
<feature type="domain" description="Tectonic-1-3" evidence="6">
    <location>
        <begin position="301"/>
        <end position="434"/>
    </location>
</feature>
<dbReference type="GO" id="GO:1904491">
    <property type="term" value="P:protein localization to ciliary transition zone"/>
    <property type="evidence" value="ECO:0007669"/>
    <property type="project" value="TreeGrafter"/>
</dbReference>
<keyword evidence="3" id="KW-0732">Signal</keyword>
<accession>A0A9Q0E8G7</accession>
<keyword evidence="5" id="KW-0325">Glycoprotein</keyword>
<feature type="domain" description="Tectonic-1-3" evidence="6">
    <location>
        <begin position="122"/>
        <end position="285"/>
    </location>
</feature>
<evidence type="ECO:0000313" key="8">
    <source>
        <dbReference type="EMBL" id="KAJ3601949.1"/>
    </source>
</evidence>
<dbReference type="EMBL" id="JANIIK010000046">
    <property type="protein sequence ID" value="KAJ3601949.1"/>
    <property type="molecule type" value="Genomic_DNA"/>
</dbReference>
<comment type="similarity">
    <text evidence="1">Belongs to the tectonic family.</text>
</comment>
<dbReference type="GO" id="GO:0036038">
    <property type="term" value="C:MKS complex"/>
    <property type="evidence" value="ECO:0007669"/>
    <property type="project" value="TreeGrafter"/>
</dbReference>
<dbReference type="GO" id="GO:0060271">
    <property type="term" value="P:cilium assembly"/>
    <property type="evidence" value="ECO:0007669"/>
    <property type="project" value="TreeGrafter"/>
</dbReference>
<comment type="subunit">
    <text evidence="2">Part of the tectonic-like complex (also named B9 complex).</text>
</comment>
<evidence type="ECO:0000259" key="6">
    <source>
        <dbReference type="Pfam" id="PF07773"/>
    </source>
</evidence>
<evidence type="ECO:0008006" key="10">
    <source>
        <dbReference type="Google" id="ProtNLM"/>
    </source>
</evidence>